<dbReference type="InterPro" id="IPR050980">
    <property type="entry name" value="2C_sensor_his_kinase"/>
</dbReference>
<dbReference type="InterPro" id="IPR003594">
    <property type="entry name" value="HATPase_dom"/>
</dbReference>
<evidence type="ECO:0000313" key="14">
    <source>
        <dbReference type="Proteomes" id="UP000178379"/>
    </source>
</evidence>
<dbReference type="InterPro" id="IPR036097">
    <property type="entry name" value="HisK_dim/P_sf"/>
</dbReference>
<dbReference type="SMART" id="SM00388">
    <property type="entry name" value="HisKA"/>
    <property type="match status" value="1"/>
</dbReference>
<dbReference type="PROSITE" id="PS50109">
    <property type="entry name" value="HIS_KIN"/>
    <property type="match status" value="1"/>
</dbReference>
<dbReference type="GO" id="GO:0005524">
    <property type="term" value="F:ATP binding"/>
    <property type="evidence" value="ECO:0007669"/>
    <property type="project" value="UniProtKB-KW"/>
</dbReference>
<dbReference type="SUPFAM" id="SSF158472">
    <property type="entry name" value="HAMP domain-like"/>
    <property type="match status" value="1"/>
</dbReference>
<reference evidence="13 14" key="1">
    <citation type="journal article" date="2016" name="Nat. Commun.">
        <title>Thousands of microbial genomes shed light on interconnected biogeochemical processes in an aquifer system.</title>
        <authorList>
            <person name="Anantharaman K."/>
            <person name="Brown C.T."/>
            <person name="Hug L.A."/>
            <person name="Sharon I."/>
            <person name="Castelle C.J."/>
            <person name="Probst A.J."/>
            <person name="Thomas B.C."/>
            <person name="Singh A."/>
            <person name="Wilkins M.J."/>
            <person name="Karaoz U."/>
            <person name="Brodie E.L."/>
            <person name="Williams K.H."/>
            <person name="Hubbard S.S."/>
            <person name="Banfield J.F."/>
        </authorList>
    </citation>
    <scope>NUCLEOTIDE SEQUENCE [LARGE SCALE GENOMIC DNA]</scope>
</reference>
<dbReference type="InterPro" id="IPR005467">
    <property type="entry name" value="His_kinase_dom"/>
</dbReference>
<dbReference type="PANTHER" id="PTHR44936:SF10">
    <property type="entry name" value="SENSOR PROTEIN RSTB"/>
    <property type="match status" value="1"/>
</dbReference>
<keyword evidence="4" id="KW-1003">Cell membrane</keyword>
<dbReference type="PANTHER" id="PTHR44936">
    <property type="entry name" value="SENSOR PROTEIN CREC"/>
    <property type="match status" value="1"/>
</dbReference>
<comment type="subcellular location">
    <subcellularLocation>
        <location evidence="2">Cell membrane</location>
        <topology evidence="2">Multi-pass membrane protein</topology>
    </subcellularLocation>
</comment>
<dbReference type="InterPro" id="IPR003661">
    <property type="entry name" value="HisK_dim/P_dom"/>
</dbReference>
<name>A0A1F6T3N4_9PROT</name>
<dbReference type="GO" id="GO:0005886">
    <property type="term" value="C:plasma membrane"/>
    <property type="evidence" value="ECO:0007669"/>
    <property type="project" value="UniProtKB-SubCell"/>
</dbReference>
<evidence type="ECO:0000256" key="4">
    <source>
        <dbReference type="ARBA" id="ARBA00022475"/>
    </source>
</evidence>
<dbReference type="CDD" id="cd06225">
    <property type="entry name" value="HAMP"/>
    <property type="match status" value="1"/>
</dbReference>
<dbReference type="Gene3D" id="1.10.287.130">
    <property type="match status" value="1"/>
</dbReference>
<accession>A0A1F6T3N4</accession>
<proteinExistence type="predicted"/>
<evidence type="ECO:0000256" key="7">
    <source>
        <dbReference type="ARBA" id="ARBA00022741"/>
    </source>
</evidence>
<dbReference type="PROSITE" id="PS50885">
    <property type="entry name" value="HAMP"/>
    <property type="match status" value="1"/>
</dbReference>
<dbReference type="InterPro" id="IPR003660">
    <property type="entry name" value="HAMP_dom"/>
</dbReference>
<keyword evidence="4" id="KW-0472">Membrane</keyword>
<dbReference type="EMBL" id="MFSQ01000086">
    <property type="protein sequence ID" value="OGI39747.1"/>
    <property type="molecule type" value="Genomic_DNA"/>
</dbReference>
<dbReference type="GO" id="GO:0000155">
    <property type="term" value="F:phosphorelay sensor kinase activity"/>
    <property type="evidence" value="ECO:0007669"/>
    <property type="project" value="InterPro"/>
</dbReference>
<sequence length="288" mass="31132">MCFLLARSLTAPLARLRRATEAYASGDLSTRVMPHMGRRRDEIAELGQSFDHMAGRLQELMTSQRQLLSDVSHELRSPLARLHVALGLARQRAEGRADEEMDRIEREAERLNDLIGQLLSLARLESGISKPGREPVDLTGLLSGVIADANYEARTSQRRVEFSAPAAVMAEGNGDLLQSAFENIVRNAVHHTAEGTAVTVALERDPSGSGWRVTVQDHGPGVPDDMLAKLFEPFVRVGDARDRASGGYGLGLAIARRAILAHGGEIRAGNSPRGGLRIEVRLPAAVAG</sequence>
<keyword evidence="8" id="KW-0418">Kinase</keyword>
<dbReference type="STRING" id="1817756.A2140_01140"/>
<dbReference type="PRINTS" id="PR00344">
    <property type="entry name" value="BCTRLSENSOR"/>
</dbReference>
<comment type="catalytic activity">
    <reaction evidence="1">
        <text>ATP + protein L-histidine = ADP + protein N-phospho-L-histidine.</text>
        <dbReference type="EC" id="2.7.13.3"/>
    </reaction>
</comment>
<evidence type="ECO:0000259" key="11">
    <source>
        <dbReference type="PROSITE" id="PS50109"/>
    </source>
</evidence>
<organism evidence="13 14">
    <name type="scientific">Candidatus Muproteobacteria bacterium RBG_16_62_13</name>
    <dbReference type="NCBI Taxonomy" id="1817756"/>
    <lineage>
        <taxon>Bacteria</taxon>
        <taxon>Pseudomonadati</taxon>
        <taxon>Pseudomonadota</taxon>
        <taxon>Candidatus Muproteobacteria</taxon>
    </lineage>
</organism>
<comment type="caution">
    <text evidence="13">The sequence shown here is derived from an EMBL/GenBank/DDBJ whole genome shotgun (WGS) entry which is preliminary data.</text>
</comment>
<evidence type="ECO:0000256" key="2">
    <source>
        <dbReference type="ARBA" id="ARBA00004651"/>
    </source>
</evidence>
<evidence type="ECO:0000256" key="5">
    <source>
        <dbReference type="ARBA" id="ARBA00022553"/>
    </source>
</evidence>
<dbReference type="InterPro" id="IPR004358">
    <property type="entry name" value="Sig_transdc_His_kin-like_C"/>
</dbReference>
<evidence type="ECO:0000256" key="1">
    <source>
        <dbReference type="ARBA" id="ARBA00000085"/>
    </source>
</evidence>
<dbReference type="InterPro" id="IPR036890">
    <property type="entry name" value="HATPase_C_sf"/>
</dbReference>
<evidence type="ECO:0000256" key="8">
    <source>
        <dbReference type="ARBA" id="ARBA00022777"/>
    </source>
</evidence>
<dbReference type="Pfam" id="PF02518">
    <property type="entry name" value="HATPase_c"/>
    <property type="match status" value="1"/>
</dbReference>
<dbReference type="SMART" id="SM00304">
    <property type="entry name" value="HAMP"/>
    <property type="match status" value="1"/>
</dbReference>
<dbReference type="SMART" id="SM00387">
    <property type="entry name" value="HATPase_c"/>
    <property type="match status" value="1"/>
</dbReference>
<evidence type="ECO:0000256" key="9">
    <source>
        <dbReference type="ARBA" id="ARBA00022840"/>
    </source>
</evidence>
<evidence type="ECO:0000256" key="3">
    <source>
        <dbReference type="ARBA" id="ARBA00012438"/>
    </source>
</evidence>
<evidence type="ECO:0000259" key="12">
    <source>
        <dbReference type="PROSITE" id="PS50885"/>
    </source>
</evidence>
<dbReference type="SUPFAM" id="SSF55874">
    <property type="entry name" value="ATPase domain of HSP90 chaperone/DNA topoisomerase II/histidine kinase"/>
    <property type="match status" value="1"/>
</dbReference>
<keyword evidence="7" id="KW-0547">Nucleotide-binding</keyword>
<protein>
    <recommendedName>
        <fullName evidence="3">histidine kinase</fullName>
        <ecNumber evidence="3">2.7.13.3</ecNumber>
    </recommendedName>
</protein>
<feature type="domain" description="HAMP" evidence="12">
    <location>
        <begin position="7"/>
        <end position="62"/>
    </location>
</feature>
<dbReference type="Pfam" id="PF00512">
    <property type="entry name" value="HisKA"/>
    <property type="match status" value="1"/>
</dbReference>
<dbReference type="SUPFAM" id="SSF47384">
    <property type="entry name" value="Homodimeric domain of signal transducing histidine kinase"/>
    <property type="match status" value="1"/>
</dbReference>
<dbReference type="Gene3D" id="3.30.565.10">
    <property type="entry name" value="Histidine kinase-like ATPase, C-terminal domain"/>
    <property type="match status" value="1"/>
</dbReference>
<feature type="domain" description="Histidine kinase" evidence="11">
    <location>
        <begin position="70"/>
        <end position="286"/>
    </location>
</feature>
<feature type="coiled-coil region" evidence="10">
    <location>
        <begin position="90"/>
        <end position="121"/>
    </location>
</feature>
<dbReference type="AlphaFoldDB" id="A0A1F6T3N4"/>
<dbReference type="Proteomes" id="UP000178379">
    <property type="component" value="Unassembled WGS sequence"/>
</dbReference>
<keyword evidence="10" id="KW-0175">Coiled coil</keyword>
<evidence type="ECO:0000256" key="10">
    <source>
        <dbReference type="SAM" id="Coils"/>
    </source>
</evidence>
<keyword evidence="6" id="KW-0808">Transferase</keyword>
<dbReference type="Pfam" id="PF00672">
    <property type="entry name" value="HAMP"/>
    <property type="match status" value="1"/>
</dbReference>
<keyword evidence="9" id="KW-0067">ATP-binding</keyword>
<keyword evidence="5" id="KW-0597">Phosphoprotein</keyword>
<evidence type="ECO:0000256" key="6">
    <source>
        <dbReference type="ARBA" id="ARBA00022679"/>
    </source>
</evidence>
<dbReference type="EC" id="2.7.13.3" evidence="3"/>
<dbReference type="CDD" id="cd00082">
    <property type="entry name" value="HisKA"/>
    <property type="match status" value="1"/>
</dbReference>
<evidence type="ECO:0000313" key="13">
    <source>
        <dbReference type="EMBL" id="OGI39747.1"/>
    </source>
</evidence>
<dbReference type="Gene3D" id="1.10.8.500">
    <property type="entry name" value="HAMP domain in histidine kinase"/>
    <property type="match status" value="1"/>
</dbReference>
<gene>
    <name evidence="13" type="ORF">A2140_01140</name>
</gene>